<name>A0AAV4QG92_CAEEX</name>
<dbReference type="AlphaFoldDB" id="A0AAV4QG92"/>
<proteinExistence type="predicted"/>
<reference evidence="1 2" key="1">
    <citation type="submission" date="2021-06" db="EMBL/GenBank/DDBJ databases">
        <title>Caerostris extrusa draft genome.</title>
        <authorList>
            <person name="Kono N."/>
            <person name="Arakawa K."/>
        </authorList>
    </citation>
    <scope>NUCLEOTIDE SEQUENCE [LARGE SCALE GENOMIC DNA]</scope>
</reference>
<comment type="caution">
    <text evidence="1">The sequence shown here is derived from an EMBL/GenBank/DDBJ whole genome shotgun (WGS) entry which is preliminary data.</text>
</comment>
<sequence length="87" mass="9976">MLEDGDSRWVDILCTPSKKTNGNFSSLYPLPLKKSINSKNPGRGHKSFRACLNTFLSLAPKGKSFEPEKFDQILTEDPWWPRYCPPF</sequence>
<evidence type="ECO:0000313" key="1">
    <source>
        <dbReference type="EMBL" id="GIY07055.1"/>
    </source>
</evidence>
<keyword evidence="2" id="KW-1185">Reference proteome</keyword>
<organism evidence="1 2">
    <name type="scientific">Caerostris extrusa</name>
    <name type="common">Bark spider</name>
    <name type="synonym">Caerostris bankana</name>
    <dbReference type="NCBI Taxonomy" id="172846"/>
    <lineage>
        <taxon>Eukaryota</taxon>
        <taxon>Metazoa</taxon>
        <taxon>Ecdysozoa</taxon>
        <taxon>Arthropoda</taxon>
        <taxon>Chelicerata</taxon>
        <taxon>Arachnida</taxon>
        <taxon>Araneae</taxon>
        <taxon>Araneomorphae</taxon>
        <taxon>Entelegynae</taxon>
        <taxon>Araneoidea</taxon>
        <taxon>Araneidae</taxon>
        <taxon>Caerostris</taxon>
    </lineage>
</organism>
<gene>
    <name evidence="1" type="ORF">CEXT_18071</name>
</gene>
<dbReference type="Proteomes" id="UP001054945">
    <property type="component" value="Unassembled WGS sequence"/>
</dbReference>
<accession>A0AAV4QG92</accession>
<dbReference type="EMBL" id="BPLR01006044">
    <property type="protein sequence ID" value="GIY07055.1"/>
    <property type="molecule type" value="Genomic_DNA"/>
</dbReference>
<protein>
    <submittedName>
        <fullName evidence="1">Uncharacterized protein</fullName>
    </submittedName>
</protein>
<evidence type="ECO:0000313" key="2">
    <source>
        <dbReference type="Proteomes" id="UP001054945"/>
    </source>
</evidence>